<dbReference type="EMBL" id="OV651820">
    <property type="protein sequence ID" value="CAH1114910.1"/>
    <property type="molecule type" value="Genomic_DNA"/>
</dbReference>
<dbReference type="AlphaFoldDB" id="A0A9P0DDI5"/>
<sequence>MQLDLSKLDVGDWIVVKLRQEKAVKMNVGQLTEKESCLEANFSHRFGKTSSFYWPIVEDKSIIEKDEIYIHLPTPSITERDKIIFRVNFDSYNIGLICYIYFF</sequence>
<dbReference type="OrthoDB" id="6783693at2759"/>
<dbReference type="Proteomes" id="UP001153636">
    <property type="component" value="Chromosome 8"/>
</dbReference>
<name>A0A9P0DDI5_9CUCU</name>
<keyword evidence="2" id="KW-1185">Reference proteome</keyword>
<protein>
    <submittedName>
        <fullName evidence="1">Uncharacterized protein</fullName>
    </submittedName>
</protein>
<proteinExistence type="predicted"/>
<accession>A0A9P0DDI5</accession>
<evidence type="ECO:0000313" key="2">
    <source>
        <dbReference type="Proteomes" id="UP001153636"/>
    </source>
</evidence>
<evidence type="ECO:0000313" key="1">
    <source>
        <dbReference type="EMBL" id="CAH1114910.1"/>
    </source>
</evidence>
<reference evidence="1" key="1">
    <citation type="submission" date="2022-01" db="EMBL/GenBank/DDBJ databases">
        <authorList>
            <person name="King R."/>
        </authorList>
    </citation>
    <scope>NUCLEOTIDE SEQUENCE</scope>
</reference>
<gene>
    <name evidence="1" type="ORF">PSYICH_LOCUS14292</name>
</gene>
<organism evidence="1 2">
    <name type="scientific">Psylliodes chrysocephalus</name>
    <dbReference type="NCBI Taxonomy" id="3402493"/>
    <lineage>
        <taxon>Eukaryota</taxon>
        <taxon>Metazoa</taxon>
        <taxon>Ecdysozoa</taxon>
        <taxon>Arthropoda</taxon>
        <taxon>Hexapoda</taxon>
        <taxon>Insecta</taxon>
        <taxon>Pterygota</taxon>
        <taxon>Neoptera</taxon>
        <taxon>Endopterygota</taxon>
        <taxon>Coleoptera</taxon>
        <taxon>Polyphaga</taxon>
        <taxon>Cucujiformia</taxon>
        <taxon>Chrysomeloidea</taxon>
        <taxon>Chrysomelidae</taxon>
        <taxon>Galerucinae</taxon>
        <taxon>Alticini</taxon>
        <taxon>Psylliodes</taxon>
    </lineage>
</organism>